<comment type="caution">
    <text evidence="1">The sequence shown here is derived from an EMBL/GenBank/DDBJ whole genome shotgun (WGS) entry which is preliminary data.</text>
</comment>
<dbReference type="RefSeq" id="WP_158372136.1">
    <property type="nucleotide sequence ID" value="NZ_JAOQJU010000039.1"/>
</dbReference>
<keyword evidence="2" id="KW-1185">Reference proteome</keyword>
<organism evidence="1 2">
    <name type="scientific">Dorea acetigenes</name>
    <dbReference type="NCBI Taxonomy" id="2981787"/>
    <lineage>
        <taxon>Bacteria</taxon>
        <taxon>Bacillati</taxon>
        <taxon>Bacillota</taxon>
        <taxon>Clostridia</taxon>
        <taxon>Lachnospirales</taxon>
        <taxon>Lachnospiraceae</taxon>
        <taxon>Dorea</taxon>
    </lineage>
</organism>
<gene>
    <name evidence="1" type="ORF">OCV99_16880</name>
</gene>
<evidence type="ECO:0000313" key="1">
    <source>
        <dbReference type="EMBL" id="MCU6688174.1"/>
    </source>
</evidence>
<dbReference type="Proteomes" id="UP001652431">
    <property type="component" value="Unassembled WGS sequence"/>
</dbReference>
<accession>A0ABT2RST6</accession>
<dbReference type="InterPro" id="IPR046733">
    <property type="entry name" value="DUF6625"/>
</dbReference>
<proteinExistence type="predicted"/>
<dbReference type="Pfam" id="PF20330">
    <property type="entry name" value="DUF6625"/>
    <property type="match status" value="1"/>
</dbReference>
<protein>
    <submittedName>
        <fullName evidence="1">Uncharacterized protein</fullName>
    </submittedName>
</protein>
<sequence length="150" mass="17959">MGGYYLGFNGELFQSGYSIYSNRNLYADIDYHHYPFYLAKDKEKKPCVCIVEDGRVYMRNSDITEEVMYVHFQKRKMNISGEIGKNYIAIPNEIKSVEATEEICKIESTELDGYWDYKKEKRDVFKFIVLRFIYEEEKLKMLKYMIGKRL</sequence>
<evidence type="ECO:0000313" key="2">
    <source>
        <dbReference type="Proteomes" id="UP001652431"/>
    </source>
</evidence>
<dbReference type="EMBL" id="JAOQJU010000039">
    <property type="protein sequence ID" value="MCU6688174.1"/>
    <property type="molecule type" value="Genomic_DNA"/>
</dbReference>
<reference evidence="1 2" key="1">
    <citation type="journal article" date="2021" name="ISME Commun">
        <title>Automated analysis of genomic sequences facilitates high-throughput and comprehensive description of bacteria.</title>
        <authorList>
            <person name="Hitch T.C.A."/>
        </authorList>
    </citation>
    <scope>NUCLEOTIDE SEQUENCE [LARGE SCALE GENOMIC DNA]</scope>
    <source>
        <strain evidence="1 2">Sanger_03</strain>
    </source>
</reference>
<name>A0ABT2RST6_9FIRM</name>